<accession>A0A495E7H1</accession>
<dbReference type="SUPFAM" id="SSF48179">
    <property type="entry name" value="6-phosphogluconate dehydrogenase C-terminal domain-like"/>
    <property type="match status" value="1"/>
</dbReference>
<dbReference type="OrthoDB" id="9810755at2"/>
<dbReference type="InterPro" id="IPR037108">
    <property type="entry name" value="TM1727-like_C_sf"/>
</dbReference>
<evidence type="ECO:0000313" key="3">
    <source>
        <dbReference type="EMBL" id="RKR12864.1"/>
    </source>
</evidence>
<dbReference type="InterPro" id="IPR008927">
    <property type="entry name" value="6-PGluconate_DH-like_C_sf"/>
</dbReference>
<evidence type="ECO:0000259" key="1">
    <source>
        <dbReference type="Pfam" id="PF03807"/>
    </source>
</evidence>
<dbReference type="Gene3D" id="3.40.50.720">
    <property type="entry name" value="NAD(P)-binding Rossmann-like Domain"/>
    <property type="match status" value="1"/>
</dbReference>
<dbReference type="Gene3D" id="1.10.1040.20">
    <property type="entry name" value="ProC-like, C-terminal domain"/>
    <property type="match status" value="1"/>
</dbReference>
<proteinExistence type="predicted"/>
<reference evidence="3 4" key="1">
    <citation type="submission" date="2018-10" db="EMBL/GenBank/DDBJ databases">
        <title>Genomic Encyclopedia of Archaeal and Bacterial Type Strains, Phase II (KMG-II): from individual species to whole genera.</title>
        <authorList>
            <person name="Goeker M."/>
        </authorList>
    </citation>
    <scope>NUCLEOTIDE SEQUENCE [LARGE SCALE GENOMIC DNA]</scope>
    <source>
        <strain evidence="3 4">DSM 25230</strain>
    </source>
</reference>
<feature type="domain" description="Pyrroline-5-carboxylate reductase catalytic N-terminal" evidence="1">
    <location>
        <begin position="4"/>
        <end position="78"/>
    </location>
</feature>
<name>A0A495E7H1_9FLAO</name>
<keyword evidence="4" id="KW-1185">Reference proteome</keyword>
<dbReference type="InterPro" id="IPR028939">
    <property type="entry name" value="P5C_Rdtase_cat_N"/>
</dbReference>
<gene>
    <name evidence="3" type="ORF">CLV91_1575</name>
</gene>
<sequence>MLQIVILGTGNIAQHLFDVFSSYTNITIAQVVGRNSKALEFFKEKTETQTNFNNIKNADFYILAVSDSAVEEVASFLKDKNGIVAHTAGSIPMKVLQDHPNHGVFYPLQTFTKNYPVDFKSVPMCIEANNNESNILLKKLANIISDSIYDVTSEQRKKLHLTAVFINNFSNYMYQIGSDICEKNDLSFDIIKPLILETAKKGTLFNPETILTGPARRGDYKTIDIHKSQINNKEHLKIYNVITNAILNKYGKEL</sequence>
<comment type="caution">
    <text evidence="3">The sequence shown here is derived from an EMBL/GenBank/DDBJ whole genome shotgun (WGS) entry which is preliminary data.</text>
</comment>
<evidence type="ECO:0000313" key="4">
    <source>
        <dbReference type="Proteomes" id="UP000269412"/>
    </source>
</evidence>
<dbReference type="RefSeq" id="WP_121065981.1">
    <property type="nucleotide sequence ID" value="NZ_RBIQ01000008.1"/>
</dbReference>
<dbReference type="Pfam" id="PF03807">
    <property type="entry name" value="F420_oxidored"/>
    <property type="match status" value="1"/>
</dbReference>
<dbReference type="AlphaFoldDB" id="A0A495E7H1"/>
<protein>
    <submittedName>
        <fullName evidence="3">Putative short-subunit dehydrogenase-like oxidoreductase (DUF2520 family)</fullName>
    </submittedName>
</protein>
<dbReference type="EMBL" id="RBIQ01000008">
    <property type="protein sequence ID" value="RKR12864.1"/>
    <property type="molecule type" value="Genomic_DNA"/>
</dbReference>
<dbReference type="InterPro" id="IPR018931">
    <property type="entry name" value="DUF2520"/>
</dbReference>
<dbReference type="PANTHER" id="PTHR40459">
    <property type="entry name" value="CONSERVED HYPOTHETICAL ALANINE AND LEUCINE RICH PROTEIN"/>
    <property type="match status" value="1"/>
</dbReference>
<evidence type="ECO:0000259" key="2">
    <source>
        <dbReference type="Pfam" id="PF10728"/>
    </source>
</evidence>
<organism evidence="3 4">
    <name type="scientific">Maribacter vaceletii</name>
    <dbReference type="NCBI Taxonomy" id="1206816"/>
    <lineage>
        <taxon>Bacteria</taxon>
        <taxon>Pseudomonadati</taxon>
        <taxon>Bacteroidota</taxon>
        <taxon>Flavobacteriia</taxon>
        <taxon>Flavobacteriales</taxon>
        <taxon>Flavobacteriaceae</taxon>
        <taxon>Maribacter</taxon>
    </lineage>
</organism>
<dbReference type="InterPro" id="IPR036291">
    <property type="entry name" value="NAD(P)-bd_dom_sf"/>
</dbReference>
<dbReference type="Proteomes" id="UP000269412">
    <property type="component" value="Unassembled WGS sequence"/>
</dbReference>
<feature type="domain" description="DUF2520" evidence="2">
    <location>
        <begin position="122"/>
        <end position="245"/>
    </location>
</feature>
<dbReference type="SUPFAM" id="SSF51735">
    <property type="entry name" value="NAD(P)-binding Rossmann-fold domains"/>
    <property type="match status" value="1"/>
</dbReference>
<dbReference type="Pfam" id="PF10728">
    <property type="entry name" value="DUF2520"/>
    <property type="match status" value="1"/>
</dbReference>
<dbReference type="PANTHER" id="PTHR40459:SF1">
    <property type="entry name" value="CONSERVED HYPOTHETICAL ALANINE AND LEUCINE RICH PROTEIN"/>
    <property type="match status" value="1"/>
</dbReference>